<keyword evidence="1" id="KW-0677">Repeat</keyword>
<name>A0A378JYV0_9GAMM</name>
<protein>
    <submittedName>
        <fullName evidence="6">Ankyrin repeat protein</fullName>
    </submittedName>
</protein>
<dbReference type="InterPro" id="IPR036770">
    <property type="entry name" value="Ankyrin_rpt-contain_sf"/>
</dbReference>
<keyword evidence="2 3" id="KW-0040">ANK repeat</keyword>
<dbReference type="SMART" id="SM00248">
    <property type="entry name" value="ANK"/>
    <property type="match status" value="4"/>
</dbReference>
<organism evidence="6 8">
    <name type="scientific">Legionella moravica</name>
    <dbReference type="NCBI Taxonomy" id="39962"/>
    <lineage>
        <taxon>Bacteria</taxon>
        <taxon>Pseudomonadati</taxon>
        <taxon>Pseudomonadota</taxon>
        <taxon>Gammaproteobacteria</taxon>
        <taxon>Legionellales</taxon>
        <taxon>Legionellaceae</taxon>
        <taxon>Legionella</taxon>
    </lineage>
</organism>
<feature type="compositionally biased region" description="Polar residues" evidence="4">
    <location>
        <begin position="234"/>
        <end position="246"/>
    </location>
</feature>
<dbReference type="EMBL" id="LNYN01000014">
    <property type="protein sequence ID" value="KTD35226.1"/>
    <property type="molecule type" value="Genomic_DNA"/>
</dbReference>
<evidence type="ECO:0000313" key="6">
    <source>
        <dbReference type="EMBL" id="STX62652.1"/>
    </source>
</evidence>
<accession>A0A378JYV0</accession>
<dbReference type="PANTHER" id="PTHR24126">
    <property type="entry name" value="ANKYRIN REPEAT, PH AND SEC7 DOMAIN CONTAINING PROTEIN SECG-RELATED"/>
    <property type="match status" value="1"/>
</dbReference>
<gene>
    <name evidence="6" type="primary">arp_3</name>
    <name evidence="5" type="synonym">arp_2</name>
    <name evidence="5" type="ORF">Lmor_0673</name>
    <name evidence="6" type="ORF">NCTC12239_01589</name>
</gene>
<keyword evidence="7" id="KW-1185">Reference proteome</keyword>
<dbReference type="Pfam" id="PF12796">
    <property type="entry name" value="Ank_2"/>
    <property type="match status" value="1"/>
</dbReference>
<evidence type="ECO:0000313" key="7">
    <source>
        <dbReference type="Proteomes" id="UP000054985"/>
    </source>
</evidence>
<feature type="repeat" description="ANK" evidence="3">
    <location>
        <begin position="94"/>
        <end position="126"/>
    </location>
</feature>
<dbReference type="STRING" id="39962.Lmor_0673"/>
<reference evidence="6 8" key="2">
    <citation type="submission" date="2018-06" db="EMBL/GenBank/DDBJ databases">
        <authorList>
            <consortium name="Pathogen Informatics"/>
            <person name="Doyle S."/>
        </authorList>
    </citation>
    <scope>NUCLEOTIDE SEQUENCE [LARGE SCALE GENOMIC DNA]</scope>
    <source>
        <strain evidence="6 8">NCTC12239</strain>
    </source>
</reference>
<dbReference type="SUPFAM" id="SSF48403">
    <property type="entry name" value="Ankyrin repeat"/>
    <property type="match status" value="2"/>
</dbReference>
<evidence type="ECO:0000256" key="3">
    <source>
        <dbReference type="PROSITE-ProRule" id="PRU00023"/>
    </source>
</evidence>
<dbReference type="Proteomes" id="UP000054985">
    <property type="component" value="Unassembled WGS sequence"/>
</dbReference>
<feature type="region of interest" description="Disordered" evidence="4">
    <location>
        <begin position="211"/>
        <end position="246"/>
    </location>
</feature>
<evidence type="ECO:0000313" key="8">
    <source>
        <dbReference type="Proteomes" id="UP000254040"/>
    </source>
</evidence>
<dbReference type="EMBL" id="UGOG01000001">
    <property type="protein sequence ID" value="STX62652.1"/>
    <property type="molecule type" value="Genomic_DNA"/>
</dbReference>
<reference evidence="5 7" key="1">
    <citation type="submission" date="2015-11" db="EMBL/GenBank/DDBJ databases">
        <title>Genomic analysis of 38 Legionella species identifies large and diverse effector repertoires.</title>
        <authorList>
            <person name="Burstein D."/>
            <person name="Amaro F."/>
            <person name="Zusman T."/>
            <person name="Lifshitz Z."/>
            <person name="Cohen O."/>
            <person name="Gilbert J.A."/>
            <person name="Pupko T."/>
            <person name="Shuman H.A."/>
            <person name="Segal G."/>
        </authorList>
    </citation>
    <scope>NUCLEOTIDE SEQUENCE [LARGE SCALE GENOMIC DNA]</scope>
    <source>
        <strain evidence="5 7">ATCC 43877</strain>
    </source>
</reference>
<evidence type="ECO:0000313" key="5">
    <source>
        <dbReference type="EMBL" id="KTD35226.1"/>
    </source>
</evidence>
<dbReference type="Gene3D" id="1.25.40.20">
    <property type="entry name" value="Ankyrin repeat-containing domain"/>
    <property type="match status" value="2"/>
</dbReference>
<evidence type="ECO:0000256" key="4">
    <source>
        <dbReference type="SAM" id="MobiDB-lite"/>
    </source>
</evidence>
<dbReference type="InterPro" id="IPR002110">
    <property type="entry name" value="Ankyrin_rpt"/>
</dbReference>
<sequence>MPNDRITSELFKEPPRKKHNEEHHKLINKQLKSEMVKEPIDLDKINTLLDAGADINSVSNHGISLLMVVIAANNNALFDKLMTKGVNVNSIDNNGFNALITAAVIGNEYMVRELLKAGADPLHKNQVRHRMPPVPGLLASEWANSRNNTNIVNILRAAEQAALNQNYSRHSLLPPIPVQPRPDAKSAAQTFNFTSPAPSILQNPQQAVPTTSFNSIIPPFQQPKVSAPSPTSPAPNVQKPQSAPQTNPVIDLSLAIKLNKDLNEIKGIIQRGSINITKLNSMSQSYLVEAVQHNRLDVVCYIIGKRVDLDQEHNVYLPGRPAIPLPNQPKTTALIEAARRIETAQDLGELKTTCAIINTLIDQGANIYKKDSTNKNMLDYLLPNVEAHPHKVFLIEQLQRKIPQLSTLHQEKVTLKTESAVELSLLEDFNKTMILFMDKINQLKNRKNEEKQDSKTYRSLQEAVITASTLYEQLNHEKSCFMKEITPQSYELFEKNCKEHINTARPVLDKHRGWSQFLVNLVIGVTTLGVGLLIKGAVNLANNKNFLDVHQTDSSKKLNEIEESIQHANPRPGAK</sequence>
<dbReference type="AlphaFoldDB" id="A0A378JYV0"/>
<dbReference type="Proteomes" id="UP000254040">
    <property type="component" value="Unassembled WGS sequence"/>
</dbReference>
<evidence type="ECO:0000256" key="1">
    <source>
        <dbReference type="ARBA" id="ARBA00022737"/>
    </source>
</evidence>
<evidence type="ECO:0000256" key="2">
    <source>
        <dbReference type="ARBA" id="ARBA00023043"/>
    </source>
</evidence>
<dbReference type="PANTHER" id="PTHR24126:SF14">
    <property type="entry name" value="ANK_REP_REGION DOMAIN-CONTAINING PROTEIN"/>
    <property type="match status" value="1"/>
</dbReference>
<dbReference type="PROSITE" id="PS50088">
    <property type="entry name" value="ANK_REPEAT"/>
    <property type="match status" value="1"/>
</dbReference>
<dbReference type="RefSeq" id="WP_028383485.1">
    <property type="nucleotide sequence ID" value="NZ_CAAAJG010000021.1"/>
</dbReference>
<dbReference type="PROSITE" id="PS50297">
    <property type="entry name" value="ANK_REP_REGION"/>
    <property type="match status" value="1"/>
</dbReference>
<dbReference type="OrthoDB" id="5654315at2"/>
<proteinExistence type="predicted"/>